<reference evidence="5" key="1">
    <citation type="submission" date="2023-01" db="EMBL/GenBank/DDBJ databases">
        <title>Whole genome sequence of Paucibacter sp. S2-9 isolated from pond sediment.</title>
        <authorList>
            <person name="Jung J.Y."/>
        </authorList>
    </citation>
    <scope>NUCLEOTIDE SEQUENCE</scope>
    <source>
        <strain evidence="5">S2-9</strain>
    </source>
</reference>
<dbReference type="Gene3D" id="3.40.50.150">
    <property type="entry name" value="Vaccinia Virus protein VP39"/>
    <property type="match status" value="1"/>
</dbReference>
<dbReference type="KEGG" id="pais:PFX98_10815"/>
<dbReference type="Proteomes" id="UP001177769">
    <property type="component" value="Chromosome"/>
</dbReference>
<dbReference type="SUPFAM" id="SSF53335">
    <property type="entry name" value="S-adenosyl-L-methionine-dependent methyltransferases"/>
    <property type="match status" value="1"/>
</dbReference>
<dbReference type="InterPro" id="IPR047048">
    <property type="entry name" value="TlyA"/>
</dbReference>
<dbReference type="CDD" id="cd02440">
    <property type="entry name" value="AdoMet_MTases"/>
    <property type="match status" value="1"/>
</dbReference>
<dbReference type="PANTHER" id="PTHR32319:SF0">
    <property type="entry name" value="BACTERIAL HEMOLYSIN-LIKE PROTEIN"/>
    <property type="match status" value="1"/>
</dbReference>
<accession>A0AA95NIU4</accession>
<dbReference type="InterPro" id="IPR029063">
    <property type="entry name" value="SAM-dependent_MTases_sf"/>
</dbReference>
<evidence type="ECO:0000256" key="3">
    <source>
        <dbReference type="PROSITE-ProRule" id="PRU00182"/>
    </source>
</evidence>
<dbReference type="GO" id="GO:0032259">
    <property type="term" value="P:methylation"/>
    <property type="evidence" value="ECO:0007669"/>
    <property type="project" value="UniProtKB-KW"/>
</dbReference>
<dbReference type="GO" id="GO:0008168">
    <property type="term" value="F:methyltransferase activity"/>
    <property type="evidence" value="ECO:0007669"/>
    <property type="project" value="UniProtKB-KW"/>
</dbReference>
<keyword evidence="5" id="KW-0808">Transferase</keyword>
<dbReference type="Gene3D" id="3.10.290.10">
    <property type="entry name" value="RNA-binding S4 domain"/>
    <property type="match status" value="1"/>
</dbReference>
<dbReference type="RefSeq" id="WP_285235210.1">
    <property type="nucleotide sequence ID" value="NZ_CP116346.1"/>
</dbReference>
<dbReference type="InterPro" id="IPR004538">
    <property type="entry name" value="Hemolysin_A/TlyA"/>
</dbReference>
<dbReference type="InterPro" id="IPR002877">
    <property type="entry name" value="RNA_MeTrfase_FtsJ_dom"/>
</dbReference>
<evidence type="ECO:0000256" key="1">
    <source>
        <dbReference type="ARBA" id="ARBA00022884"/>
    </source>
</evidence>
<feature type="domain" description="Ribosomal RNA methyltransferase FtsJ" evidence="4">
    <location>
        <begin position="62"/>
        <end position="248"/>
    </location>
</feature>
<dbReference type="EMBL" id="CP116346">
    <property type="protein sequence ID" value="WIT14087.1"/>
    <property type="molecule type" value="Genomic_DNA"/>
</dbReference>
<evidence type="ECO:0000313" key="6">
    <source>
        <dbReference type="Proteomes" id="UP001177769"/>
    </source>
</evidence>
<dbReference type="GO" id="GO:0003723">
    <property type="term" value="F:RNA binding"/>
    <property type="evidence" value="ECO:0007669"/>
    <property type="project" value="UniProtKB-KW"/>
</dbReference>
<keyword evidence="6" id="KW-1185">Reference proteome</keyword>
<keyword evidence="1 3" id="KW-0694">RNA-binding</keyword>
<comment type="similarity">
    <text evidence="2">Belongs to the TlyA family.</text>
</comment>
<dbReference type="InterPro" id="IPR036986">
    <property type="entry name" value="S4_RNA-bd_sf"/>
</dbReference>
<protein>
    <submittedName>
        <fullName evidence="5">TlyA family RNA methyltransferase</fullName>
    </submittedName>
</protein>
<evidence type="ECO:0000256" key="2">
    <source>
        <dbReference type="ARBA" id="ARBA00029460"/>
    </source>
</evidence>
<dbReference type="PROSITE" id="PS50889">
    <property type="entry name" value="S4"/>
    <property type="match status" value="1"/>
</dbReference>
<dbReference type="Pfam" id="PF01728">
    <property type="entry name" value="FtsJ"/>
    <property type="match status" value="1"/>
</dbReference>
<dbReference type="PIRSF" id="PIRSF005578">
    <property type="entry name" value="TlyA"/>
    <property type="match status" value="1"/>
</dbReference>
<organism evidence="5 6">
    <name type="scientific">Paucibacter sediminis</name>
    <dbReference type="NCBI Taxonomy" id="3019553"/>
    <lineage>
        <taxon>Bacteria</taxon>
        <taxon>Pseudomonadati</taxon>
        <taxon>Pseudomonadota</taxon>
        <taxon>Betaproteobacteria</taxon>
        <taxon>Burkholderiales</taxon>
        <taxon>Sphaerotilaceae</taxon>
        <taxon>Roseateles</taxon>
    </lineage>
</organism>
<dbReference type="AlphaFoldDB" id="A0AA95NIU4"/>
<keyword evidence="5" id="KW-0489">Methyltransferase</keyword>
<evidence type="ECO:0000313" key="5">
    <source>
        <dbReference type="EMBL" id="WIT14087.1"/>
    </source>
</evidence>
<proteinExistence type="inferred from homology"/>
<dbReference type="PANTHER" id="PTHR32319">
    <property type="entry name" value="BACTERIAL HEMOLYSIN-LIKE PROTEIN"/>
    <property type="match status" value="1"/>
</dbReference>
<evidence type="ECO:0000259" key="4">
    <source>
        <dbReference type="Pfam" id="PF01728"/>
    </source>
</evidence>
<sequence>MRADQLLVAKGLAPTRSAAQRLISAAAAEWHSAKGWSAIRKAGEELPEFAELRISDDAELRYVSRGGLKLEGALAHTGLAVAGLTVLDMGQSTGGFSDCLLKAGAARVVGVDVGHGQLHAALAADPRICALEGLHVRELAGSALREQAPAEGFALIVGDLSFISMLGALPQLAPWLAPGGQVLLLIKPQFELGPKALARGGLVKDAKQYPLLEARAREAAAALDWQVRDYFESPITGGDGNKEFFLWAEGPQAAKTNAAKEHTP</sequence>
<dbReference type="CDD" id="cd00165">
    <property type="entry name" value="S4"/>
    <property type="match status" value="1"/>
</dbReference>
<name>A0AA95NIU4_9BURK</name>
<gene>
    <name evidence="5" type="ORF">PFX98_10815</name>
</gene>